<sequence length="113" mass="13193">MMSMMAEVGNVDPRAELHFRGECIPCRYLRRPNGCARGDACRFCHLCTDKQMKIYYFNLRREVKEGKQKSTTMITLKEDTILDTILAQKNHPKEATSGFDFMEQKPQKTTIWL</sequence>
<evidence type="ECO:0000259" key="2">
    <source>
        <dbReference type="PROSITE" id="PS50103"/>
    </source>
</evidence>
<keyword evidence="1" id="KW-0863">Zinc-finger</keyword>
<gene>
    <name evidence="3" type="ORF">SCF082_LOCUS30496</name>
</gene>
<keyword evidence="1" id="KW-0862">Zinc</keyword>
<evidence type="ECO:0000313" key="4">
    <source>
        <dbReference type="Proteomes" id="UP001642464"/>
    </source>
</evidence>
<protein>
    <recommendedName>
        <fullName evidence="2">C3H1-type domain-containing protein</fullName>
    </recommendedName>
</protein>
<dbReference type="PROSITE" id="PS50103">
    <property type="entry name" value="ZF_C3H1"/>
    <property type="match status" value="1"/>
</dbReference>
<accession>A0ABP0MYN4</accession>
<organism evidence="3 4">
    <name type="scientific">Durusdinium trenchii</name>
    <dbReference type="NCBI Taxonomy" id="1381693"/>
    <lineage>
        <taxon>Eukaryota</taxon>
        <taxon>Sar</taxon>
        <taxon>Alveolata</taxon>
        <taxon>Dinophyceae</taxon>
        <taxon>Suessiales</taxon>
        <taxon>Symbiodiniaceae</taxon>
        <taxon>Durusdinium</taxon>
    </lineage>
</organism>
<evidence type="ECO:0000256" key="1">
    <source>
        <dbReference type="PROSITE-ProRule" id="PRU00723"/>
    </source>
</evidence>
<comment type="caution">
    <text evidence="3">The sequence shown here is derived from an EMBL/GenBank/DDBJ whole genome shotgun (WGS) entry which is preliminary data.</text>
</comment>
<keyword evidence="1" id="KW-0479">Metal-binding</keyword>
<feature type="zinc finger region" description="C3H1-type" evidence="1">
    <location>
        <begin position="25"/>
        <end position="48"/>
    </location>
</feature>
<evidence type="ECO:0000313" key="3">
    <source>
        <dbReference type="EMBL" id="CAK9056635.1"/>
    </source>
</evidence>
<dbReference type="EMBL" id="CAXAMM010025213">
    <property type="protein sequence ID" value="CAK9056635.1"/>
    <property type="molecule type" value="Genomic_DNA"/>
</dbReference>
<proteinExistence type="predicted"/>
<reference evidence="3 4" key="1">
    <citation type="submission" date="2024-02" db="EMBL/GenBank/DDBJ databases">
        <authorList>
            <person name="Chen Y."/>
            <person name="Shah S."/>
            <person name="Dougan E. K."/>
            <person name="Thang M."/>
            <person name="Chan C."/>
        </authorList>
    </citation>
    <scope>NUCLEOTIDE SEQUENCE [LARGE SCALE GENOMIC DNA]</scope>
</reference>
<feature type="domain" description="C3H1-type" evidence="2">
    <location>
        <begin position="25"/>
        <end position="48"/>
    </location>
</feature>
<dbReference type="InterPro" id="IPR000571">
    <property type="entry name" value="Znf_CCCH"/>
</dbReference>
<name>A0ABP0MYN4_9DINO</name>
<dbReference type="Proteomes" id="UP001642464">
    <property type="component" value="Unassembled WGS sequence"/>
</dbReference>
<keyword evidence="4" id="KW-1185">Reference proteome</keyword>